<keyword evidence="2" id="KW-1185">Reference proteome</keyword>
<evidence type="ECO:0000313" key="1">
    <source>
        <dbReference type="EMBL" id="EZF77716.1"/>
    </source>
</evidence>
<protein>
    <submittedName>
        <fullName evidence="1">Uncharacterized protein</fullName>
    </submittedName>
</protein>
<dbReference type="EMBL" id="KK208742">
    <property type="protein sequence ID" value="EZF77716.1"/>
    <property type="molecule type" value="Genomic_DNA"/>
</dbReference>
<organism evidence="1 2">
    <name type="scientific">Trichophyton soudanense CBS 452.61</name>
    <dbReference type="NCBI Taxonomy" id="1215331"/>
    <lineage>
        <taxon>Eukaryota</taxon>
        <taxon>Fungi</taxon>
        <taxon>Dikarya</taxon>
        <taxon>Ascomycota</taxon>
        <taxon>Pezizomycotina</taxon>
        <taxon>Eurotiomycetes</taxon>
        <taxon>Eurotiomycetidae</taxon>
        <taxon>Onygenales</taxon>
        <taxon>Arthrodermataceae</taxon>
        <taxon>Trichophyton</taxon>
    </lineage>
</organism>
<evidence type="ECO:0000313" key="2">
    <source>
        <dbReference type="Proteomes" id="UP000023623"/>
    </source>
</evidence>
<dbReference type="Proteomes" id="UP000023623">
    <property type="component" value="Unassembled WGS sequence"/>
</dbReference>
<dbReference type="AlphaFoldDB" id="A0A022Y5D0"/>
<sequence>MVYEVVVSSYVEEKWLKDGISHKQAREIQAAPQSSTPSCNSWSEQSVYSKYGYAGQLGVSPRRARLIITGEEMSSALSLEVCAWTEEHIQGRDCHSICILDASLLPKHVMSGQGLLLEVSMDFGLESCTHHRNIELRVRGRQTSKE</sequence>
<proteinExistence type="predicted"/>
<reference evidence="1 2" key="1">
    <citation type="submission" date="2014-02" db="EMBL/GenBank/DDBJ databases">
        <title>The Genome Sequence of Trichophyton rubrum (morphotype soudanense) CBS 452.61.</title>
        <authorList>
            <consortium name="The Broad Institute Genomics Platform"/>
            <person name="Cuomo C.A."/>
            <person name="White T.C."/>
            <person name="Graser Y."/>
            <person name="Martinez-Rossi N."/>
            <person name="Heitman J."/>
            <person name="Young S.K."/>
            <person name="Zeng Q."/>
            <person name="Gargeya S."/>
            <person name="Abouelleil A."/>
            <person name="Alvarado L."/>
            <person name="Chapman S.B."/>
            <person name="Gainer-Dewar J."/>
            <person name="Goldberg J."/>
            <person name="Griggs A."/>
            <person name="Gujja S."/>
            <person name="Hansen M."/>
            <person name="Howarth C."/>
            <person name="Imamovic A."/>
            <person name="Larimer J."/>
            <person name="Martinez D."/>
            <person name="Murphy C."/>
            <person name="Pearson M.D."/>
            <person name="Persinoti G."/>
            <person name="Poon T."/>
            <person name="Priest M."/>
            <person name="Roberts A.D."/>
            <person name="Saif S."/>
            <person name="Shea T.D."/>
            <person name="Sykes S.N."/>
            <person name="Wortman J."/>
            <person name="Nusbaum C."/>
            <person name="Birren B."/>
        </authorList>
    </citation>
    <scope>NUCLEOTIDE SEQUENCE [LARGE SCALE GENOMIC DNA]</scope>
    <source>
        <strain evidence="1 2">CBS 452.61</strain>
    </source>
</reference>
<gene>
    <name evidence="1" type="ORF">H105_01194</name>
</gene>
<accession>A0A022Y5D0</accession>
<dbReference type="HOGENOM" id="CLU_1778794_0_0_1"/>
<name>A0A022Y5D0_TRISD</name>